<comment type="similarity">
    <text evidence="1">Belongs to the methylmalonyl-CoA epimerase family.</text>
</comment>
<protein>
    <submittedName>
        <fullName evidence="4">Methylmalonyl-CoA epimerase</fullName>
    </submittedName>
</protein>
<reference evidence="4 5" key="1">
    <citation type="submission" date="2018-06" db="EMBL/GenBank/DDBJ databases">
        <title>Genome sequencing of Oceanotoga sp. sy52.</title>
        <authorList>
            <person name="Mori K."/>
        </authorList>
    </citation>
    <scope>NUCLEOTIDE SEQUENCE [LARGE SCALE GENOMIC DNA]</scope>
    <source>
        <strain evidence="5">sy52</strain>
    </source>
</reference>
<evidence type="ECO:0000259" key="3">
    <source>
        <dbReference type="PROSITE" id="PS51819"/>
    </source>
</evidence>
<dbReference type="PROSITE" id="PS51819">
    <property type="entry name" value="VOC"/>
    <property type="match status" value="1"/>
</dbReference>
<dbReference type="GO" id="GO:0046872">
    <property type="term" value="F:metal ion binding"/>
    <property type="evidence" value="ECO:0007669"/>
    <property type="project" value="UniProtKB-KW"/>
</dbReference>
<proteinExistence type="inferred from homology"/>
<dbReference type="Gene3D" id="3.10.180.10">
    <property type="entry name" value="2,3-Dihydroxybiphenyl 1,2-Dioxygenase, domain 1"/>
    <property type="match status" value="1"/>
</dbReference>
<name>A0A7G1G873_9BACT</name>
<dbReference type="GO" id="GO:0046491">
    <property type="term" value="P:L-methylmalonyl-CoA metabolic process"/>
    <property type="evidence" value="ECO:0007669"/>
    <property type="project" value="TreeGrafter"/>
</dbReference>
<dbReference type="AlphaFoldDB" id="A0A7G1G873"/>
<dbReference type="SUPFAM" id="SSF54593">
    <property type="entry name" value="Glyoxalase/Bleomycin resistance protein/Dihydroxybiphenyl dioxygenase"/>
    <property type="match status" value="1"/>
</dbReference>
<dbReference type="InterPro" id="IPR029068">
    <property type="entry name" value="Glyas_Bleomycin-R_OHBP_Dase"/>
</dbReference>
<dbReference type="NCBIfam" id="TIGR03081">
    <property type="entry name" value="metmalonyl_epim"/>
    <property type="match status" value="1"/>
</dbReference>
<dbReference type="GO" id="GO:0004493">
    <property type="term" value="F:methylmalonyl-CoA epimerase activity"/>
    <property type="evidence" value="ECO:0007669"/>
    <property type="project" value="TreeGrafter"/>
</dbReference>
<dbReference type="Pfam" id="PF13669">
    <property type="entry name" value="Glyoxalase_4"/>
    <property type="match status" value="1"/>
</dbReference>
<dbReference type="InterPro" id="IPR051785">
    <property type="entry name" value="MMCE/EMCE_epimerase"/>
</dbReference>
<dbReference type="FunCoup" id="A0A7G1G873">
    <property type="interactions" value="171"/>
</dbReference>
<sequence length="133" mass="14825">MKNKIDHIGIVVKSIDDALKFYNGLLGITPAGEEILEDRGLRVCFIEIGDTRIELLQPTREDSEVSKFLEKKGEGLHHVAYEVENVKEAIEKAKEIGLKPLSDEPKPGAHNTSVVFMHPKTTNGVLTELLQHN</sequence>
<dbReference type="EMBL" id="AP018712">
    <property type="protein sequence ID" value="BBE31147.1"/>
    <property type="molecule type" value="Genomic_DNA"/>
</dbReference>
<dbReference type="RefSeq" id="WP_190613510.1">
    <property type="nucleotide sequence ID" value="NZ_AP018712.1"/>
</dbReference>
<dbReference type="InterPro" id="IPR017515">
    <property type="entry name" value="MeMalonyl-CoA_epimerase"/>
</dbReference>
<dbReference type="InterPro" id="IPR037523">
    <property type="entry name" value="VOC_core"/>
</dbReference>
<feature type="domain" description="VOC" evidence="3">
    <location>
        <begin position="4"/>
        <end position="132"/>
    </location>
</feature>
<evidence type="ECO:0000256" key="2">
    <source>
        <dbReference type="ARBA" id="ARBA00022723"/>
    </source>
</evidence>
<dbReference type="InParanoid" id="A0A7G1G873"/>
<organism evidence="4 5">
    <name type="scientific">Tepiditoga spiralis</name>
    <dbReference type="NCBI Taxonomy" id="2108365"/>
    <lineage>
        <taxon>Bacteria</taxon>
        <taxon>Thermotogati</taxon>
        <taxon>Thermotogota</taxon>
        <taxon>Thermotogae</taxon>
        <taxon>Petrotogales</taxon>
        <taxon>Petrotogaceae</taxon>
        <taxon>Tepiditoga</taxon>
    </lineage>
</organism>
<accession>A0A7G1G873</accession>
<dbReference type="Proteomes" id="UP000516361">
    <property type="component" value="Chromosome"/>
</dbReference>
<evidence type="ECO:0000256" key="1">
    <source>
        <dbReference type="ARBA" id="ARBA00009308"/>
    </source>
</evidence>
<keyword evidence="2" id="KW-0479">Metal-binding</keyword>
<dbReference type="CDD" id="cd07249">
    <property type="entry name" value="MMCE"/>
    <property type="match status" value="1"/>
</dbReference>
<keyword evidence="5" id="KW-1185">Reference proteome</keyword>
<dbReference type="PANTHER" id="PTHR43048">
    <property type="entry name" value="METHYLMALONYL-COA EPIMERASE"/>
    <property type="match status" value="1"/>
</dbReference>
<gene>
    <name evidence="4" type="primary">mceE</name>
    <name evidence="4" type="ORF">OSSY52_12880</name>
</gene>
<dbReference type="PANTHER" id="PTHR43048:SF3">
    <property type="entry name" value="METHYLMALONYL-COA EPIMERASE, MITOCHONDRIAL"/>
    <property type="match status" value="1"/>
</dbReference>
<dbReference type="KEGG" id="ocy:OSSY52_12880"/>
<evidence type="ECO:0000313" key="4">
    <source>
        <dbReference type="EMBL" id="BBE31147.1"/>
    </source>
</evidence>
<evidence type="ECO:0000313" key="5">
    <source>
        <dbReference type="Proteomes" id="UP000516361"/>
    </source>
</evidence>